<keyword evidence="6 7" id="KW-0472">Membrane</keyword>
<evidence type="ECO:0000256" key="5">
    <source>
        <dbReference type="ARBA" id="ARBA00022989"/>
    </source>
</evidence>
<dbReference type="EMBL" id="FOCG01000002">
    <property type="protein sequence ID" value="SEM99394.1"/>
    <property type="molecule type" value="Genomic_DNA"/>
</dbReference>
<dbReference type="GO" id="GO:0005886">
    <property type="term" value="C:plasma membrane"/>
    <property type="evidence" value="ECO:0007669"/>
    <property type="project" value="UniProtKB-SubCell"/>
</dbReference>
<keyword evidence="9" id="KW-0762">Sugar transport</keyword>
<proteinExistence type="inferred from homology"/>
<evidence type="ECO:0000256" key="6">
    <source>
        <dbReference type="ARBA" id="ARBA00023136"/>
    </source>
</evidence>
<keyword evidence="4 7" id="KW-0812">Transmembrane</keyword>
<dbReference type="RefSeq" id="WP_092755422.1">
    <property type="nucleotide sequence ID" value="NZ_FOCG01000002.1"/>
</dbReference>
<evidence type="ECO:0000256" key="7">
    <source>
        <dbReference type="RuleBase" id="RU363032"/>
    </source>
</evidence>
<organism evidence="9 10">
    <name type="scientific">Hydrogenoanaerobacterium saccharovorans</name>
    <dbReference type="NCBI Taxonomy" id="474960"/>
    <lineage>
        <taxon>Bacteria</taxon>
        <taxon>Bacillati</taxon>
        <taxon>Bacillota</taxon>
        <taxon>Clostridia</taxon>
        <taxon>Eubacteriales</taxon>
        <taxon>Oscillospiraceae</taxon>
        <taxon>Hydrogenoanaerobacterium</taxon>
    </lineage>
</organism>
<gene>
    <name evidence="9" type="ORF">SAMN05216180_2375</name>
</gene>
<protein>
    <submittedName>
        <fullName evidence="9">Multiple sugar transport system permease protein/raffinose/stachyose/melibiose transport system permease protein</fullName>
    </submittedName>
</protein>
<accession>A0A1H8CY82</accession>
<dbReference type="PANTHER" id="PTHR43744:SF12">
    <property type="entry name" value="ABC TRANSPORTER PERMEASE PROTEIN MG189-RELATED"/>
    <property type="match status" value="1"/>
</dbReference>
<evidence type="ECO:0000256" key="1">
    <source>
        <dbReference type="ARBA" id="ARBA00004651"/>
    </source>
</evidence>
<dbReference type="Proteomes" id="UP000199158">
    <property type="component" value="Unassembled WGS sequence"/>
</dbReference>
<dbReference type="SUPFAM" id="SSF161098">
    <property type="entry name" value="MetI-like"/>
    <property type="match status" value="1"/>
</dbReference>
<feature type="transmembrane region" description="Helical" evidence="7">
    <location>
        <begin position="190"/>
        <end position="207"/>
    </location>
</feature>
<feature type="transmembrane region" description="Helical" evidence="7">
    <location>
        <begin position="71"/>
        <end position="95"/>
    </location>
</feature>
<comment type="subcellular location">
    <subcellularLocation>
        <location evidence="1 7">Cell membrane</location>
        <topology evidence="1 7">Multi-pass membrane protein</topology>
    </subcellularLocation>
</comment>
<dbReference type="PANTHER" id="PTHR43744">
    <property type="entry name" value="ABC TRANSPORTER PERMEASE PROTEIN MG189-RELATED-RELATED"/>
    <property type="match status" value="1"/>
</dbReference>
<dbReference type="InterPro" id="IPR000515">
    <property type="entry name" value="MetI-like"/>
</dbReference>
<feature type="transmembrane region" description="Helical" evidence="7">
    <location>
        <begin position="243"/>
        <end position="261"/>
    </location>
</feature>
<sequence>MQKLKKGPALWLVYFILFAVSICMLFPFIWMVLSSFKTPVEILSMPPTFFPKDPTMENYQVLWQKFNFAKFFANSLFITAICVCAQLYTAALFGFVLGKYQFRGKNLIFMAVMFCMMVPTTINVIPLYQMMMWFKWINTYKSVIIPNLITLFGTFMMRQFSENIPKEMLEAARIDGASEFRIFHKICMPMFKNPLSALAILQFLWTWDSYLWPMLMLNDVNKYTITLGLGALNGQYGTPIEKMLAGASIAVIPVLIVYLIFQNRFIEGMAGASIKG</sequence>
<feature type="transmembrane region" description="Helical" evidence="7">
    <location>
        <begin position="107"/>
        <end position="128"/>
    </location>
</feature>
<dbReference type="AlphaFoldDB" id="A0A1H8CY82"/>
<keyword evidence="5 7" id="KW-1133">Transmembrane helix</keyword>
<dbReference type="Pfam" id="PF00528">
    <property type="entry name" value="BPD_transp_1"/>
    <property type="match status" value="1"/>
</dbReference>
<evidence type="ECO:0000256" key="4">
    <source>
        <dbReference type="ARBA" id="ARBA00022692"/>
    </source>
</evidence>
<dbReference type="PROSITE" id="PS50928">
    <property type="entry name" value="ABC_TM1"/>
    <property type="match status" value="1"/>
</dbReference>
<comment type="similarity">
    <text evidence="7">Belongs to the binding-protein-dependent transport system permease family.</text>
</comment>
<feature type="domain" description="ABC transmembrane type-1" evidence="8">
    <location>
        <begin position="72"/>
        <end position="261"/>
    </location>
</feature>
<keyword evidence="3" id="KW-1003">Cell membrane</keyword>
<dbReference type="STRING" id="474960.SAMN05216180_2375"/>
<keyword evidence="10" id="KW-1185">Reference proteome</keyword>
<dbReference type="Gene3D" id="1.10.3720.10">
    <property type="entry name" value="MetI-like"/>
    <property type="match status" value="1"/>
</dbReference>
<evidence type="ECO:0000313" key="10">
    <source>
        <dbReference type="Proteomes" id="UP000199158"/>
    </source>
</evidence>
<feature type="transmembrane region" description="Helical" evidence="7">
    <location>
        <begin position="12"/>
        <end position="33"/>
    </location>
</feature>
<evidence type="ECO:0000256" key="3">
    <source>
        <dbReference type="ARBA" id="ARBA00022475"/>
    </source>
</evidence>
<dbReference type="CDD" id="cd06261">
    <property type="entry name" value="TM_PBP2"/>
    <property type="match status" value="1"/>
</dbReference>
<dbReference type="OrthoDB" id="153186at2"/>
<reference evidence="9 10" key="1">
    <citation type="submission" date="2016-10" db="EMBL/GenBank/DDBJ databases">
        <authorList>
            <person name="de Groot N.N."/>
        </authorList>
    </citation>
    <scope>NUCLEOTIDE SEQUENCE [LARGE SCALE GENOMIC DNA]</scope>
    <source>
        <strain evidence="9 10">CGMCC 1.5070</strain>
    </source>
</reference>
<evidence type="ECO:0000256" key="2">
    <source>
        <dbReference type="ARBA" id="ARBA00022448"/>
    </source>
</evidence>
<evidence type="ECO:0000313" key="9">
    <source>
        <dbReference type="EMBL" id="SEM99394.1"/>
    </source>
</evidence>
<name>A0A1H8CY82_9FIRM</name>
<keyword evidence="2 7" id="KW-0813">Transport</keyword>
<evidence type="ECO:0000259" key="8">
    <source>
        <dbReference type="PROSITE" id="PS50928"/>
    </source>
</evidence>
<feature type="transmembrane region" description="Helical" evidence="7">
    <location>
        <begin position="140"/>
        <end position="157"/>
    </location>
</feature>
<dbReference type="InterPro" id="IPR035906">
    <property type="entry name" value="MetI-like_sf"/>
</dbReference>
<dbReference type="GO" id="GO:0055085">
    <property type="term" value="P:transmembrane transport"/>
    <property type="evidence" value="ECO:0007669"/>
    <property type="project" value="InterPro"/>
</dbReference>